<proteinExistence type="predicted"/>
<dbReference type="Proteomes" id="UP001732700">
    <property type="component" value="Chromosome 7C"/>
</dbReference>
<name>A0ACD6A544_AVESA</name>
<sequence>MQRQVCRANSFSNIYLYNIYLVTNLHACLVQNNQKELQKHDFVNQLHHVTASQTSMRFARSLKGVVRLEVCHNLWPHPHFAIILALTSAAACVVVPLFRCFVFWAVKGRVSEYVLHEPCPSEGIGERQVALGRVIVELPCELVGEGPVVELHHLGVQLLHPADLDEEAGVVARRLLPDAPLHAVPEPAVAVLHPERVDGAEVLHGDELDL</sequence>
<reference evidence="1" key="1">
    <citation type="submission" date="2021-05" db="EMBL/GenBank/DDBJ databases">
        <authorList>
            <person name="Scholz U."/>
            <person name="Mascher M."/>
            <person name="Fiebig A."/>
        </authorList>
    </citation>
    <scope>NUCLEOTIDE SEQUENCE [LARGE SCALE GENOMIC DNA]</scope>
</reference>
<protein>
    <submittedName>
        <fullName evidence="1">Uncharacterized protein</fullName>
    </submittedName>
</protein>
<keyword evidence="2" id="KW-1185">Reference proteome</keyword>
<accession>A0ACD6A544</accession>
<organism evidence="1 2">
    <name type="scientific">Avena sativa</name>
    <name type="common">Oat</name>
    <dbReference type="NCBI Taxonomy" id="4498"/>
    <lineage>
        <taxon>Eukaryota</taxon>
        <taxon>Viridiplantae</taxon>
        <taxon>Streptophyta</taxon>
        <taxon>Embryophyta</taxon>
        <taxon>Tracheophyta</taxon>
        <taxon>Spermatophyta</taxon>
        <taxon>Magnoliopsida</taxon>
        <taxon>Liliopsida</taxon>
        <taxon>Poales</taxon>
        <taxon>Poaceae</taxon>
        <taxon>BOP clade</taxon>
        <taxon>Pooideae</taxon>
        <taxon>Poodae</taxon>
        <taxon>Poeae</taxon>
        <taxon>Poeae Chloroplast Group 1 (Aveneae type)</taxon>
        <taxon>Aveninae</taxon>
        <taxon>Avena</taxon>
    </lineage>
</organism>
<evidence type="ECO:0000313" key="1">
    <source>
        <dbReference type="EnsemblPlants" id="AVESA.00010b.r2.7CG0690400.1.CDS.1"/>
    </source>
</evidence>
<reference evidence="1" key="2">
    <citation type="submission" date="2025-09" db="UniProtKB">
        <authorList>
            <consortium name="EnsemblPlants"/>
        </authorList>
    </citation>
    <scope>IDENTIFICATION</scope>
</reference>
<evidence type="ECO:0000313" key="2">
    <source>
        <dbReference type="Proteomes" id="UP001732700"/>
    </source>
</evidence>
<dbReference type="EnsemblPlants" id="AVESA.00010b.r2.7CG0690400.1">
    <property type="protein sequence ID" value="AVESA.00010b.r2.7CG0690400.1.CDS.1"/>
    <property type="gene ID" value="AVESA.00010b.r2.7CG0690400"/>
</dbReference>